<evidence type="ECO:0000256" key="9">
    <source>
        <dbReference type="ARBA" id="ARBA00037313"/>
    </source>
</evidence>
<keyword evidence="6 10" id="KW-0472">Membrane</keyword>
<keyword evidence="3 10" id="KW-1134">Transmembrane beta strand</keyword>
<dbReference type="PANTHER" id="PTHR30203:SF20">
    <property type="entry name" value="MULTIDRUG RESISTANCE OUTER MEMBRANE PROTEIN MDTP-RELATED"/>
    <property type="match status" value="1"/>
</dbReference>
<keyword evidence="7 10" id="KW-0564">Palmitate</keyword>
<evidence type="ECO:0000256" key="1">
    <source>
        <dbReference type="ARBA" id="ARBA00004370"/>
    </source>
</evidence>
<sequence length="466" mass="51492">MATLPVAHVTDKTLAPPMVTEQWWTAFNDPQLDQLITKMENLSPTLQQAIDRIHIATAKVGVVGADAKPHLAANGSLGVEHWPEDTHYGAGLNGDTTWNNTAGLAFDYDIDLFKKQDDREQQAWAQLQFSRISAQAAQLQLIANIVRSYIGLALAYDQREVQRQRFAQQQEIINLTKQQFDYGLGSRYDLQQAQAQLPIINSVIRALDEQIALDKNQLVTLVGLPLAESNNIQRPTLMLATTLQLPQALPLSLVGNRPDINATRWQIVTEAKGVDLAKANFYPNINLRAGLSQVMTVGDMTQLVSAENRSYSAGPVISLPIFDGGARRAQLGIASARYDEVVHRYNATLQQALREVSDLLIQQNSAQDQAVFADDAVARATQVYQTAETAFKQGFRDYLHVLDAQTRLFEQQLTKATVHARLLTIEANLAVSLGGGMHYIAPKTEQLQPARLTIQTTDEATACCEK</sequence>
<proteinExistence type="inferred from homology"/>
<comment type="function">
    <text evidence="9">Could be involved in resistance to puromycin, acriflavine and tetraphenylarsonium chloride.</text>
</comment>
<comment type="similarity">
    <text evidence="2 10">Belongs to the outer membrane factor (OMF) (TC 1.B.17) family.</text>
</comment>
<evidence type="ECO:0000256" key="7">
    <source>
        <dbReference type="ARBA" id="ARBA00023139"/>
    </source>
</evidence>
<evidence type="ECO:0000256" key="8">
    <source>
        <dbReference type="ARBA" id="ARBA00023288"/>
    </source>
</evidence>
<evidence type="ECO:0000313" key="12">
    <source>
        <dbReference type="Proteomes" id="UP000676428"/>
    </source>
</evidence>
<keyword evidence="12" id="KW-1185">Reference proteome</keyword>
<dbReference type="Gene3D" id="1.20.1600.10">
    <property type="entry name" value="Outer membrane efflux proteins (OEP)"/>
    <property type="match status" value="1"/>
</dbReference>
<evidence type="ECO:0000256" key="3">
    <source>
        <dbReference type="ARBA" id="ARBA00022452"/>
    </source>
</evidence>
<evidence type="ECO:0000256" key="6">
    <source>
        <dbReference type="ARBA" id="ARBA00023136"/>
    </source>
</evidence>
<dbReference type="InterPro" id="IPR010131">
    <property type="entry name" value="MdtP/NodT-like"/>
</dbReference>
<dbReference type="Gene3D" id="2.20.200.10">
    <property type="entry name" value="Outer membrane efflux proteins (OEP)"/>
    <property type="match status" value="1"/>
</dbReference>
<organism evidence="11 12">
    <name type="scientific">Shewanella dokdonensis</name>
    <dbReference type="NCBI Taxonomy" id="712036"/>
    <lineage>
        <taxon>Bacteria</taxon>
        <taxon>Pseudomonadati</taxon>
        <taxon>Pseudomonadota</taxon>
        <taxon>Gammaproteobacteria</taxon>
        <taxon>Alteromonadales</taxon>
        <taxon>Shewanellaceae</taxon>
        <taxon>Shewanella</taxon>
    </lineage>
</organism>
<keyword evidence="4 10" id="KW-0812">Transmembrane</keyword>
<dbReference type="PANTHER" id="PTHR30203">
    <property type="entry name" value="OUTER MEMBRANE CATION EFFLUX PROTEIN"/>
    <property type="match status" value="1"/>
</dbReference>
<evidence type="ECO:0000313" key="11">
    <source>
        <dbReference type="EMBL" id="QVK24469.1"/>
    </source>
</evidence>
<dbReference type="RefSeq" id="WP_213683057.1">
    <property type="nucleotide sequence ID" value="NZ_CP074572.1"/>
</dbReference>
<reference evidence="11 12" key="1">
    <citation type="journal article" date="2012" name="Int. J. Syst. Evol. Microbiol.">
        <title>Shewanella dokdonensis sp. nov., isolated from seawater.</title>
        <authorList>
            <person name="Sung H.R."/>
            <person name="Yoon J.H."/>
            <person name="Ghim S.Y."/>
        </authorList>
    </citation>
    <scope>NUCLEOTIDE SEQUENCE [LARGE SCALE GENOMIC DNA]</scope>
    <source>
        <strain evidence="11 12">DSM 23626</strain>
    </source>
</reference>
<dbReference type="NCBIfam" id="TIGR01845">
    <property type="entry name" value="outer_NodT"/>
    <property type="match status" value="1"/>
</dbReference>
<dbReference type="InterPro" id="IPR003423">
    <property type="entry name" value="OMP_efflux"/>
</dbReference>
<evidence type="ECO:0000256" key="2">
    <source>
        <dbReference type="ARBA" id="ARBA00007613"/>
    </source>
</evidence>
<accession>A0ABX8DI67</accession>
<evidence type="ECO:0000256" key="5">
    <source>
        <dbReference type="ARBA" id="ARBA00022729"/>
    </source>
</evidence>
<gene>
    <name evidence="11" type="ORF">KHX94_08400</name>
</gene>
<name>A0ABX8DI67_9GAMM</name>
<dbReference type="EMBL" id="CP074572">
    <property type="protein sequence ID" value="QVK24469.1"/>
    <property type="molecule type" value="Genomic_DNA"/>
</dbReference>
<protein>
    <submittedName>
        <fullName evidence="11">Efflux transporter outer membrane subunit</fullName>
    </submittedName>
</protein>
<dbReference type="Proteomes" id="UP000676428">
    <property type="component" value="Chromosome"/>
</dbReference>
<evidence type="ECO:0000256" key="10">
    <source>
        <dbReference type="RuleBase" id="RU362097"/>
    </source>
</evidence>
<dbReference type="SUPFAM" id="SSF56954">
    <property type="entry name" value="Outer membrane efflux proteins (OEP)"/>
    <property type="match status" value="1"/>
</dbReference>
<keyword evidence="8 10" id="KW-0449">Lipoprotein</keyword>
<dbReference type="Pfam" id="PF02321">
    <property type="entry name" value="OEP"/>
    <property type="match status" value="2"/>
</dbReference>
<comment type="subcellular location">
    <subcellularLocation>
        <location evidence="10">Cell outer membrane</location>
        <topology evidence="10">Lipid-anchor</topology>
    </subcellularLocation>
    <subcellularLocation>
        <location evidence="1">Membrane</location>
    </subcellularLocation>
</comment>
<evidence type="ECO:0000256" key="4">
    <source>
        <dbReference type="ARBA" id="ARBA00022692"/>
    </source>
</evidence>
<keyword evidence="5" id="KW-0732">Signal</keyword>